<keyword evidence="2 5" id="KW-0812">Transmembrane</keyword>
<keyword evidence="3 5" id="KW-1133">Transmembrane helix</keyword>
<evidence type="ECO:0000313" key="7">
    <source>
        <dbReference type="EMBL" id="OKH18851.1"/>
    </source>
</evidence>
<dbReference type="OrthoDB" id="426174at2"/>
<evidence type="ECO:0000259" key="6">
    <source>
        <dbReference type="Pfam" id="PF06305"/>
    </source>
</evidence>
<feature type="transmembrane region" description="Helical" evidence="5">
    <location>
        <begin position="45"/>
        <end position="67"/>
    </location>
</feature>
<dbReference type="InterPro" id="IPR010445">
    <property type="entry name" value="LapA_dom"/>
</dbReference>
<keyword evidence="4 5" id="KW-0472">Membrane</keyword>
<evidence type="ECO:0000256" key="1">
    <source>
        <dbReference type="ARBA" id="ARBA00022475"/>
    </source>
</evidence>
<dbReference type="GO" id="GO:0005886">
    <property type="term" value="C:plasma membrane"/>
    <property type="evidence" value="ECO:0007669"/>
    <property type="project" value="InterPro"/>
</dbReference>
<feature type="transmembrane region" description="Helical" evidence="5">
    <location>
        <begin position="7"/>
        <end position="25"/>
    </location>
</feature>
<evidence type="ECO:0000256" key="3">
    <source>
        <dbReference type="ARBA" id="ARBA00022989"/>
    </source>
</evidence>
<dbReference type="RefSeq" id="WP_073601573.1">
    <property type="nucleotide sequence ID" value="NZ_MRCB01000045.1"/>
</dbReference>
<organism evidence="7 8">
    <name type="scientific">Hydrococcus rivularis NIES-593</name>
    <dbReference type="NCBI Taxonomy" id="1921803"/>
    <lineage>
        <taxon>Bacteria</taxon>
        <taxon>Bacillati</taxon>
        <taxon>Cyanobacteriota</taxon>
        <taxon>Cyanophyceae</taxon>
        <taxon>Pleurocapsales</taxon>
        <taxon>Hydrococcaceae</taxon>
        <taxon>Hydrococcus</taxon>
    </lineage>
</organism>
<evidence type="ECO:0000256" key="4">
    <source>
        <dbReference type="ARBA" id="ARBA00023136"/>
    </source>
</evidence>
<gene>
    <name evidence="7" type="ORF">NIES593_21675</name>
</gene>
<name>A0A1U7H804_9CYAN</name>
<dbReference type="Proteomes" id="UP000186868">
    <property type="component" value="Unassembled WGS sequence"/>
</dbReference>
<proteinExistence type="predicted"/>
<dbReference type="EMBL" id="MRCB01000045">
    <property type="protein sequence ID" value="OKH18851.1"/>
    <property type="molecule type" value="Genomic_DNA"/>
</dbReference>
<dbReference type="Pfam" id="PF06305">
    <property type="entry name" value="LapA_dom"/>
    <property type="match status" value="1"/>
</dbReference>
<comment type="caution">
    <text evidence="7">The sequence shown here is derived from an EMBL/GenBank/DDBJ whole genome shotgun (WGS) entry which is preliminary data.</text>
</comment>
<evidence type="ECO:0000256" key="2">
    <source>
        <dbReference type="ARBA" id="ARBA00022692"/>
    </source>
</evidence>
<reference evidence="7 8" key="1">
    <citation type="submission" date="2016-11" db="EMBL/GenBank/DDBJ databases">
        <title>Draft Genome Sequences of Nine Cyanobacterial Strains from Diverse Habitats.</title>
        <authorList>
            <person name="Zhu T."/>
            <person name="Hou S."/>
            <person name="Lu X."/>
            <person name="Hess W.R."/>
        </authorList>
    </citation>
    <scope>NUCLEOTIDE SEQUENCE [LARGE SCALE GENOMIC DNA]</scope>
    <source>
        <strain evidence="7 8">NIES-593</strain>
    </source>
</reference>
<feature type="domain" description="Lipopolysaccharide assembly protein A" evidence="6">
    <location>
        <begin position="26"/>
        <end position="77"/>
    </location>
</feature>
<dbReference type="STRING" id="1921803.NIES593_21675"/>
<dbReference type="AlphaFoldDB" id="A0A1U7H804"/>
<keyword evidence="8" id="KW-1185">Reference proteome</keyword>
<keyword evidence="1" id="KW-1003">Cell membrane</keyword>
<accession>A0A1U7H804</accession>
<evidence type="ECO:0000256" key="5">
    <source>
        <dbReference type="SAM" id="Phobius"/>
    </source>
</evidence>
<sequence length="88" mass="9685">MKTFTSLLTSIVMAAWVGAIAVFSIQNIEAVSLKFLTFTSIQIPVGVLLSFCLGTGMVLGAIAPLLLPQPKRNKRRRLAENDLEEFEF</sequence>
<evidence type="ECO:0000313" key="8">
    <source>
        <dbReference type="Proteomes" id="UP000186868"/>
    </source>
</evidence>
<protein>
    <recommendedName>
        <fullName evidence="6">Lipopolysaccharide assembly protein A domain-containing protein</fullName>
    </recommendedName>
</protein>